<dbReference type="GO" id="GO:0005576">
    <property type="term" value="C:extracellular region"/>
    <property type="evidence" value="ECO:0007669"/>
    <property type="project" value="UniProtKB-SubCell"/>
</dbReference>
<feature type="region of interest" description="Disordered" evidence="9">
    <location>
        <begin position="20"/>
        <end position="40"/>
    </location>
</feature>
<comment type="subcellular location">
    <subcellularLocation>
        <location evidence="1">Secreted</location>
    </subcellularLocation>
</comment>
<evidence type="ECO:0000256" key="4">
    <source>
        <dbReference type="ARBA" id="ARBA00022529"/>
    </source>
</evidence>
<reference evidence="10" key="2">
    <citation type="submission" date="2025-09" db="UniProtKB">
        <authorList>
            <consortium name="Ensembl"/>
        </authorList>
    </citation>
    <scope>IDENTIFICATION</scope>
</reference>
<dbReference type="GeneTree" id="ENSGT00970000198318"/>
<dbReference type="AlphaFoldDB" id="A0A674C8Q3"/>
<dbReference type="Ensembl" id="ENSSTUT00000084897.1">
    <property type="protein sequence ID" value="ENSSTUP00000079753.1"/>
    <property type="gene ID" value="ENSSTUG00000035169.1"/>
</dbReference>
<evidence type="ECO:0000256" key="6">
    <source>
        <dbReference type="ARBA" id="ARBA00022729"/>
    </source>
</evidence>
<keyword evidence="5" id="KW-0372">Hormone</keyword>
<evidence type="ECO:0000313" key="10">
    <source>
        <dbReference type="Ensembl" id="ENSSTUP00000079753.1"/>
    </source>
</evidence>
<dbReference type="GO" id="GO:0042742">
    <property type="term" value="P:defense response to bacterium"/>
    <property type="evidence" value="ECO:0007669"/>
    <property type="project" value="UniProtKB-KW"/>
</dbReference>
<evidence type="ECO:0000313" key="11">
    <source>
        <dbReference type="Proteomes" id="UP000472277"/>
    </source>
</evidence>
<evidence type="ECO:0000256" key="9">
    <source>
        <dbReference type="SAM" id="MobiDB-lite"/>
    </source>
</evidence>
<dbReference type="Proteomes" id="UP000472277">
    <property type="component" value="Chromosome 3"/>
</dbReference>
<keyword evidence="7" id="KW-0044">Antibiotic</keyword>
<dbReference type="PANTHER" id="PTHR16877:SF0">
    <property type="entry name" value="HEPCIDIN"/>
    <property type="match status" value="1"/>
</dbReference>
<organism evidence="10 11">
    <name type="scientific">Salmo trutta</name>
    <name type="common">Brown trout</name>
    <dbReference type="NCBI Taxonomy" id="8032"/>
    <lineage>
        <taxon>Eukaryota</taxon>
        <taxon>Metazoa</taxon>
        <taxon>Chordata</taxon>
        <taxon>Craniata</taxon>
        <taxon>Vertebrata</taxon>
        <taxon>Euteleostomi</taxon>
        <taxon>Actinopterygii</taxon>
        <taxon>Neopterygii</taxon>
        <taxon>Teleostei</taxon>
        <taxon>Protacanthopterygii</taxon>
        <taxon>Salmoniformes</taxon>
        <taxon>Salmonidae</taxon>
        <taxon>Salmoninae</taxon>
        <taxon>Salmo</taxon>
    </lineage>
</organism>
<dbReference type="OMA" id="PPEHFRF"/>
<dbReference type="PANTHER" id="PTHR16877">
    <property type="entry name" value="HEPCIDIN"/>
    <property type="match status" value="1"/>
</dbReference>
<proteinExistence type="inferred from homology"/>
<name>A0A674C8Q3_SALTR</name>
<keyword evidence="6" id="KW-0732">Signal</keyword>
<evidence type="ECO:0000256" key="7">
    <source>
        <dbReference type="ARBA" id="ARBA00023022"/>
    </source>
</evidence>
<keyword evidence="8" id="KW-1015">Disulfide bond</keyword>
<dbReference type="GO" id="GO:0005179">
    <property type="term" value="F:hormone activity"/>
    <property type="evidence" value="ECO:0007669"/>
    <property type="project" value="UniProtKB-KW"/>
</dbReference>
<evidence type="ECO:0000256" key="1">
    <source>
        <dbReference type="ARBA" id="ARBA00004613"/>
    </source>
</evidence>
<dbReference type="Pfam" id="PF06446">
    <property type="entry name" value="Hepcidin"/>
    <property type="match status" value="1"/>
</dbReference>
<keyword evidence="11" id="KW-1185">Reference proteome</keyword>
<keyword evidence="3" id="KW-0964">Secreted</keyword>
<sequence length="72" mass="8184">MCILESTAVPFPEDFRDEVGSIDSPVGEHQQPGGESLRPPEHFRFKHRRHLSLCRWCCNCCNNKGCGSCCKF</sequence>
<protein>
    <recommendedName>
        <fullName evidence="12">Hepcidin</fullName>
    </recommendedName>
</protein>
<evidence type="ECO:0000256" key="3">
    <source>
        <dbReference type="ARBA" id="ARBA00022525"/>
    </source>
</evidence>
<dbReference type="InParanoid" id="A0A674C8Q3"/>
<evidence type="ECO:0000256" key="2">
    <source>
        <dbReference type="ARBA" id="ARBA00008022"/>
    </source>
</evidence>
<reference evidence="10" key="1">
    <citation type="submission" date="2025-08" db="UniProtKB">
        <authorList>
            <consortium name="Ensembl"/>
        </authorList>
    </citation>
    <scope>IDENTIFICATION</scope>
</reference>
<dbReference type="FunCoup" id="A0A674C8Q3">
    <property type="interactions" value="18"/>
</dbReference>
<evidence type="ECO:0000256" key="8">
    <source>
        <dbReference type="ARBA" id="ARBA00023157"/>
    </source>
</evidence>
<dbReference type="InterPro" id="IPR010500">
    <property type="entry name" value="Hepcidin"/>
</dbReference>
<evidence type="ECO:0008006" key="12">
    <source>
        <dbReference type="Google" id="ProtNLM"/>
    </source>
</evidence>
<dbReference type="GO" id="GO:0006879">
    <property type="term" value="P:intracellular iron ion homeostasis"/>
    <property type="evidence" value="ECO:0007669"/>
    <property type="project" value="InterPro"/>
</dbReference>
<keyword evidence="4" id="KW-0929">Antimicrobial</keyword>
<comment type="similarity">
    <text evidence="2">Belongs to the hepcidin family.</text>
</comment>
<accession>A0A674C8Q3</accession>
<evidence type="ECO:0000256" key="5">
    <source>
        <dbReference type="ARBA" id="ARBA00022702"/>
    </source>
</evidence>